<accession>A0ABP1GEA3</accession>
<feature type="compositionally biased region" description="Pro residues" evidence="4">
    <location>
        <begin position="624"/>
        <end position="644"/>
    </location>
</feature>
<feature type="compositionally biased region" description="Pro residues" evidence="4">
    <location>
        <begin position="604"/>
        <end position="614"/>
    </location>
</feature>
<dbReference type="SUPFAM" id="SSF48452">
    <property type="entry name" value="TPR-like"/>
    <property type="match status" value="1"/>
</dbReference>
<evidence type="ECO:0000256" key="3">
    <source>
        <dbReference type="ARBA" id="ARBA00023242"/>
    </source>
</evidence>
<evidence type="ECO:0000313" key="6">
    <source>
        <dbReference type="EMBL" id="CAL5229106.1"/>
    </source>
</evidence>
<dbReference type="InterPro" id="IPR011990">
    <property type="entry name" value="TPR-like_helical_dom_sf"/>
</dbReference>
<feature type="region of interest" description="Disordered" evidence="4">
    <location>
        <begin position="569"/>
        <end position="651"/>
    </location>
</feature>
<name>A0ABP1GEA3_9CHLO</name>
<evidence type="ECO:0000256" key="1">
    <source>
        <dbReference type="ARBA" id="ARBA00004123"/>
    </source>
</evidence>
<dbReference type="EMBL" id="CAXHTA020000019">
    <property type="protein sequence ID" value="CAL5229106.1"/>
    <property type="molecule type" value="Genomic_DNA"/>
</dbReference>
<protein>
    <submittedName>
        <fullName evidence="6">G12369 protein</fullName>
    </submittedName>
</protein>
<feature type="compositionally biased region" description="Low complexity" evidence="4">
    <location>
        <begin position="581"/>
        <end position="603"/>
    </location>
</feature>
<proteinExistence type="predicted"/>
<keyword evidence="2" id="KW-0677">Repeat</keyword>
<evidence type="ECO:0000259" key="5">
    <source>
        <dbReference type="Pfam" id="PF05843"/>
    </source>
</evidence>
<keyword evidence="7" id="KW-1185">Reference proteome</keyword>
<dbReference type="InterPro" id="IPR045243">
    <property type="entry name" value="Rna14-like"/>
</dbReference>
<dbReference type="PANTHER" id="PTHR19980">
    <property type="entry name" value="RNA CLEAVAGE STIMULATION FACTOR"/>
    <property type="match status" value="1"/>
</dbReference>
<dbReference type="InterPro" id="IPR008847">
    <property type="entry name" value="Suf"/>
</dbReference>
<dbReference type="Pfam" id="PF05843">
    <property type="entry name" value="Suf"/>
    <property type="match status" value="1"/>
</dbReference>
<dbReference type="SMART" id="SM00386">
    <property type="entry name" value="HAT"/>
    <property type="match status" value="8"/>
</dbReference>
<keyword evidence="3" id="KW-0539">Nucleus</keyword>
<dbReference type="InterPro" id="IPR003107">
    <property type="entry name" value="HAT"/>
</dbReference>
<dbReference type="Gene3D" id="1.25.40.1040">
    <property type="match status" value="1"/>
</dbReference>
<dbReference type="PANTHER" id="PTHR19980:SF0">
    <property type="entry name" value="CLEAVAGE STIMULATION FACTOR SUBUNIT 3"/>
    <property type="match status" value="1"/>
</dbReference>
<gene>
    <name evidence="6" type="primary">g12369</name>
    <name evidence="6" type="ORF">VP750_LOCUS11012</name>
</gene>
<feature type="region of interest" description="Disordered" evidence="4">
    <location>
        <begin position="716"/>
        <end position="763"/>
    </location>
</feature>
<sequence length="763" mass="84108">MSAMNDKISELKARTEADCWDVQAWEGLVRESVAAAAKLPLAQAVEQEIAVLEQLLKQFPSAAAYWAKLAQAHLRSNDVASTKQVFSRSMLNCLSMDVWMTYMQFIKQINQQKGADGLPEIRKAFEFTVEKMGTDIASGPLWQEYIAFLEAPQKDSPEFQALYAAGALEGQIDAQRVLALRRAYQRAVSVPTPALEQLWSSYERFEQSGFNKSLGRKVLDEQRPKYHLARQVFRERSQVMQPLAMHALAVPPGRTPGAQAAAWRAYIGWERSNPQRLDGAALAARVSLAYEQALMPLYHHPEVWVEYARWHAADGGAGPQQAASVLTRARKALPMCLLVHFTAADLEESRGNTDNSRQIYDDLIQTTLPKSDAAEPDASTPKSTPELPPDLAGLAWIQYMRWARRADSISASRKLFVKARKWAQCPWQVYAAAALIEWHGEKADTVPRKIFELGLQSFEAVAEYVLTYAEFLWGLGDYDNMRALFERALAADGKTKKLWDRYIQMEYDLGGFTQVIALEERRREALPDLPASDLINIALQKYRYLDLWPCGSDDRLHLERLLGWKPPAMPPPAAAPPPAAIPSSAAPSLQPLPKHLHAQAPTAKPGPSPPPGQPPAADTRAVPGPSPPQHLPPPAVPHQAPPRPEGVSQNVAPVVNGNYEPITQIPSELGKLITALPPIHAYEGPTIDVDTVIGVLMAEDLSPAALAALKADALGLSFKPPPLKKQPKGGRGPGGNGIKNRPKRERDQFGDGDDTNAGQRQKR</sequence>
<reference evidence="6 7" key="1">
    <citation type="submission" date="2024-06" db="EMBL/GenBank/DDBJ databases">
        <authorList>
            <person name="Kraege A."/>
            <person name="Thomma B."/>
        </authorList>
    </citation>
    <scope>NUCLEOTIDE SEQUENCE [LARGE SCALE GENOMIC DNA]</scope>
</reference>
<comment type="caution">
    <text evidence="6">The sequence shown here is derived from an EMBL/GenBank/DDBJ whole genome shotgun (WGS) entry which is preliminary data.</text>
</comment>
<evidence type="ECO:0000256" key="2">
    <source>
        <dbReference type="ARBA" id="ARBA00022737"/>
    </source>
</evidence>
<dbReference type="Proteomes" id="UP001497392">
    <property type="component" value="Unassembled WGS sequence"/>
</dbReference>
<feature type="compositionally biased region" description="Pro residues" evidence="4">
    <location>
        <begin position="569"/>
        <end position="580"/>
    </location>
</feature>
<evidence type="ECO:0000313" key="7">
    <source>
        <dbReference type="Proteomes" id="UP001497392"/>
    </source>
</evidence>
<feature type="domain" description="Suppressor of forked" evidence="5">
    <location>
        <begin position="6"/>
        <end position="553"/>
    </location>
</feature>
<organism evidence="6 7">
    <name type="scientific">Coccomyxa viridis</name>
    <dbReference type="NCBI Taxonomy" id="1274662"/>
    <lineage>
        <taxon>Eukaryota</taxon>
        <taxon>Viridiplantae</taxon>
        <taxon>Chlorophyta</taxon>
        <taxon>core chlorophytes</taxon>
        <taxon>Trebouxiophyceae</taxon>
        <taxon>Trebouxiophyceae incertae sedis</taxon>
        <taxon>Coccomyxaceae</taxon>
        <taxon>Coccomyxa</taxon>
    </lineage>
</organism>
<comment type="subcellular location">
    <subcellularLocation>
        <location evidence="1">Nucleus</location>
    </subcellularLocation>
</comment>
<evidence type="ECO:0000256" key="4">
    <source>
        <dbReference type="SAM" id="MobiDB-lite"/>
    </source>
</evidence>